<dbReference type="AlphaFoldDB" id="A0A9D1MC26"/>
<comment type="pathway">
    <text evidence="1 7">Pyrimidine metabolism; UMP biosynthesis via de novo pathway; (S)-dihydroorotate from bicarbonate: step 2/3.</text>
</comment>
<protein>
    <recommendedName>
        <fullName evidence="7">Aspartate carbamoyltransferase</fullName>
        <ecNumber evidence="7">2.1.3.2</ecNumber>
    </recommendedName>
    <alternativeName>
        <fullName evidence="7">Aspartate transcarbamylase</fullName>
        <shortName evidence="7">ATCase</shortName>
    </alternativeName>
</protein>
<dbReference type="Proteomes" id="UP000824109">
    <property type="component" value="Unassembled WGS sequence"/>
</dbReference>
<dbReference type="InterPro" id="IPR006131">
    <property type="entry name" value="Asp_carbamoyltransf_Asp/Orn-bd"/>
</dbReference>
<dbReference type="PANTHER" id="PTHR45753">
    <property type="entry name" value="ORNITHINE CARBAMOYLTRANSFERASE, MITOCHONDRIAL"/>
    <property type="match status" value="1"/>
</dbReference>
<dbReference type="PRINTS" id="PR00100">
    <property type="entry name" value="AOTCASE"/>
</dbReference>
<evidence type="ECO:0000256" key="4">
    <source>
        <dbReference type="ARBA" id="ARBA00022975"/>
    </source>
</evidence>
<dbReference type="FunFam" id="3.40.50.1370:FF:000007">
    <property type="entry name" value="Aspartate carbamoyltransferase"/>
    <property type="match status" value="1"/>
</dbReference>
<comment type="similarity">
    <text evidence="2 7">Belongs to the aspartate/ornithine carbamoyltransferase superfamily. ATCase family.</text>
</comment>
<evidence type="ECO:0000256" key="3">
    <source>
        <dbReference type="ARBA" id="ARBA00022679"/>
    </source>
</evidence>
<feature type="binding site" evidence="7">
    <location>
        <position position="166"/>
    </location>
    <ligand>
        <name>L-aspartate</name>
        <dbReference type="ChEBI" id="CHEBI:29991"/>
    </ligand>
</feature>
<dbReference type="InterPro" id="IPR006132">
    <property type="entry name" value="Asp/Orn_carbamoyltranf_P-bd"/>
</dbReference>
<dbReference type="EMBL" id="DVNB01000063">
    <property type="protein sequence ID" value="HIU57348.1"/>
    <property type="molecule type" value="Genomic_DNA"/>
</dbReference>
<keyword evidence="4 7" id="KW-0665">Pyrimidine biosynthesis</keyword>
<dbReference type="NCBIfam" id="NF002032">
    <property type="entry name" value="PRK00856.1"/>
    <property type="match status" value="1"/>
</dbReference>
<dbReference type="PROSITE" id="PS00097">
    <property type="entry name" value="CARBAMOYLTRANSFERASE"/>
    <property type="match status" value="1"/>
</dbReference>
<feature type="binding site" evidence="7">
    <location>
        <position position="56"/>
    </location>
    <ligand>
        <name>carbamoyl phosphate</name>
        <dbReference type="ChEBI" id="CHEBI:58228"/>
    </ligand>
</feature>
<feature type="binding site" evidence="7">
    <location>
        <position position="133"/>
    </location>
    <ligand>
        <name>carbamoyl phosphate</name>
        <dbReference type="ChEBI" id="CHEBI:58228"/>
    </ligand>
</feature>
<dbReference type="EC" id="2.1.3.2" evidence="7"/>
<reference evidence="10" key="2">
    <citation type="journal article" date="2021" name="PeerJ">
        <title>Extensive microbial diversity within the chicken gut microbiome revealed by metagenomics and culture.</title>
        <authorList>
            <person name="Gilroy R."/>
            <person name="Ravi A."/>
            <person name="Getino M."/>
            <person name="Pursley I."/>
            <person name="Horton D.L."/>
            <person name="Alikhan N.F."/>
            <person name="Baker D."/>
            <person name="Gharbi K."/>
            <person name="Hall N."/>
            <person name="Watson M."/>
            <person name="Adriaenssens E.M."/>
            <person name="Foster-Nyarko E."/>
            <person name="Jarju S."/>
            <person name="Secka A."/>
            <person name="Antonio M."/>
            <person name="Oren A."/>
            <person name="Chaudhuri R.R."/>
            <person name="La Ragione R."/>
            <person name="Hildebrand F."/>
            <person name="Pallen M.J."/>
        </authorList>
    </citation>
    <scope>NUCLEOTIDE SEQUENCE</scope>
    <source>
        <strain evidence="10">USAMLcec3-3695</strain>
    </source>
</reference>
<evidence type="ECO:0000256" key="5">
    <source>
        <dbReference type="ARBA" id="ARBA00043884"/>
    </source>
</evidence>
<feature type="binding site" evidence="7">
    <location>
        <position position="220"/>
    </location>
    <ligand>
        <name>L-aspartate</name>
        <dbReference type="ChEBI" id="CHEBI:29991"/>
    </ligand>
</feature>
<dbReference type="Pfam" id="PF02729">
    <property type="entry name" value="OTCace_N"/>
    <property type="match status" value="1"/>
</dbReference>
<dbReference type="SUPFAM" id="SSF53671">
    <property type="entry name" value="Aspartate/ornithine carbamoyltransferase"/>
    <property type="match status" value="1"/>
</dbReference>
<reference evidence="10" key="1">
    <citation type="submission" date="2020-10" db="EMBL/GenBank/DDBJ databases">
        <authorList>
            <person name="Gilroy R."/>
        </authorList>
    </citation>
    <scope>NUCLEOTIDE SEQUENCE</scope>
    <source>
        <strain evidence="10">USAMLcec3-3695</strain>
    </source>
</reference>
<dbReference type="GO" id="GO:0006520">
    <property type="term" value="P:amino acid metabolic process"/>
    <property type="evidence" value="ECO:0007669"/>
    <property type="project" value="InterPro"/>
</dbReference>
<dbReference type="GO" id="GO:0006207">
    <property type="term" value="P:'de novo' pyrimidine nucleobase biosynthetic process"/>
    <property type="evidence" value="ECO:0007669"/>
    <property type="project" value="InterPro"/>
</dbReference>
<feature type="binding site" evidence="7">
    <location>
        <position position="55"/>
    </location>
    <ligand>
        <name>carbamoyl phosphate</name>
        <dbReference type="ChEBI" id="CHEBI:58228"/>
    </ligand>
</feature>
<evidence type="ECO:0000256" key="1">
    <source>
        <dbReference type="ARBA" id="ARBA00004852"/>
    </source>
</evidence>
<feature type="binding site" evidence="7">
    <location>
        <position position="83"/>
    </location>
    <ligand>
        <name>L-aspartate</name>
        <dbReference type="ChEBI" id="CHEBI:29991"/>
    </ligand>
</feature>
<evidence type="ECO:0000256" key="6">
    <source>
        <dbReference type="ARBA" id="ARBA00048859"/>
    </source>
</evidence>
<feature type="binding site" evidence="7">
    <location>
        <position position="261"/>
    </location>
    <ligand>
        <name>carbamoyl phosphate</name>
        <dbReference type="ChEBI" id="CHEBI:58228"/>
    </ligand>
</feature>
<dbReference type="Pfam" id="PF00185">
    <property type="entry name" value="OTCace"/>
    <property type="match status" value="1"/>
</dbReference>
<evidence type="ECO:0000256" key="2">
    <source>
        <dbReference type="ARBA" id="ARBA00008896"/>
    </source>
</evidence>
<dbReference type="GO" id="GO:0005829">
    <property type="term" value="C:cytosol"/>
    <property type="evidence" value="ECO:0007669"/>
    <property type="project" value="TreeGrafter"/>
</dbReference>
<accession>A0A9D1MC26</accession>
<keyword evidence="3 7" id="KW-0808">Transferase</keyword>
<evidence type="ECO:0000313" key="11">
    <source>
        <dbReference type="Proteomes" id="UP000824109"/>
    </source>
</evidence>
<comment type="caution">
    <text evidence="10">The sequence shown here is derived from an EMBL/GenBank/DDBJ whole genome shotgun (WGS) entry which is preliminary data.</text>
</comment>
<dbReference type="InterPro" id="IPR002082">
    <property type="entry name" value="Asp_carbamoyltransf"/>
</dbReference>
<name>A0A9D1MC26_9FIRM</name>
<dbReference type="GO" id="GO:0044205">
    <property type="term" value="P:'de novo' UMP biosynthetic process"/>
    <property type="evidence" value="ECO:0007669"/>
    <property type="project" value="UniProtKB-UniRule"/>
</dbReference>
<feature type="domain" description="Aspartate/ornithine carbamoyltransferase carbamoyl-P binding" evidence="9">
    <location>
        <begin position="4"/>
        <end position="146"/>
    </location>
</feature>
<comment type="function">
    <text evidence="5 7">Catalyzes the condensation of carbamoyl phosphate and aspartate to form carbamoyl aspartate and inorganic phosphate, the committed step in the de novo pyrimidine nucleotide biosynthesis pathway.</text>
</comment>
<dbReference type="Gene3D" id="3.40.50.1370">
    <property type="entry name" value="Aspartate/ornithine carbamoyltransferase"/>
    <property type="match status" value="2"/>
</dbReference>
<dbReference type="InterPro" id="IPR006130">
    <property type="entry name" value="Asp/Orn_carbamoylTrfase"/>
</dbReference>
<dbReference type="GO" id="GO:0016597">
    <property type="term" value="F:amino acid binding"/>
    <property type="evidence" value="ECO:0007669"/>
    <property type="project" value="InterPro"/>
</dbReference>
<evidence type="ECO:0000256" key="7">
    <source>
        <dbReference type="HAMAP-Rule" id="MF_00001"/>
    </source>
</evidence>
<evidence type="ECO:0000313" key="10">
    <source>
        <dbReference type="EMBL" id="HIU57348.1"/>
    </source>
</evidence>
<feature type="binding site" evidence="7">
    <location>
        <position position="262"/>
    </location>
    <ligand>
        <name>carbamoyl phosphate</name>
        <dbReference type="ChEBI" id="CHEBI:58228"/>
    </ligand>
</feature>
<comment type="subunit">
    <text evidence="7">Heterododecamer (2C3:3R2) of six catalytic PyrB chains organized as two trimers (C3), and six regulatory PyrI chains organized as three dimers (R2).</text>
</comment>
<comment type="catalytic activity">
    <reaction evidence="6 7">
        <text>carbamoyl phosphate + L-aspartate = N-carbamoyl-L-aspartate + phosphate + H(+)</text>
        <dbReference type="Rhea" id="RHEA:20013"/>
        <dbReference type="ChEBI" id="CHEBI:15378"/>
        <dbReference type="ChEBI" id="CHEBI:29991"/>
        <dbReference type="ChEBI" id="CHEBI:32814"/>
        <dbReference type="ChEBI" id="CHEBI:43474"/>
        <dbReference type="ChEBI" id="CHEBI:58228"/>
        <dbReference type="EC" id="2.1.3.2"/>
    </reaction>
</comment>
<dbReference type="PRINTS" id="PR00101">
    <property type="entry name" value="ATCASE"/>
</dbReference>
<dbReference type="HAMAP" id="MF_00001">
    <property type="entry name" value="Asp_carb_tr"/>
    <property type="match status" value="1"/>
</dbReference>
<gene>
    <name evidence="7" type="primary">pyrB</name>
    <name evidence="10" type="ORF">IAA61_06000</name>
</gene>
<organism evidence="10 11">
    <name type="scientific">Candidatus Ornithomonoglobus merdipullorum</name>
    <dbReference type="NCBI Taxonomy" id="2840895"/>
    <lineage>
        <taxon>Bacteria</taxon>
        <taxon>Bacillati</taxon>
        <taxon>Bacillota</taxon>
        <taxon>Clostridia</taxon>
        <taxon>Candidatus Ornithomonoglobus</taxon>
    </lineage>
</organism>
<evidence type="ECO:0000259" key="8">
    <source>
        <dbReference type="Pfam" id="PF00185"/>
    </source>
</evidence>
<dbReference type="NCBIfam" id="TIGR00670">
    <property type="entry name" value="asp_carb_tr"/>
    <property type="match status" value="1"/>
</dbReference>
<proteinExistence type="inferred from homology"/>
<sequence length="304" mass="33069">MKQNLLGLKDLTAEQINHILDTAESMKELVKSPNKKTPHLQGKTVVNLFYENSTRTRLSFELAAKYMSANAANISASGSSVAKGETLIDTAETINAMGTDILVMRHSMSGAPHLIAPLVSASVVNAGDGMNEHPTQALLDMLTIREHKGHIEGLKVAIIGDIYHSRVVRSNIYGLTKLGAEVSVGGPSTLMPIGMEELGVKVYNTVHEAIMDADIVMGLRIQLERQKKGLFPSIREYFRFFGVDEQRLKLAKPDALVMHPGPVNRGVELSTTVIDGERSVITDQVTSGVAVRMAVMYMLSRGGF</sequence>
<dbReference type="GO" id="GO:0004070">
    <property type="term" value="F:aspartate carbamoyltransferase activity"/>
    <property type="evidence" value="ECO:0007669"/>
    <property type="project" value="UniProtKB-UniRule"/>
</dbReference>
<evidence type="ECO:0000259" key="9">
    <source>
        <dbReference type="Pfam" id="PF02729"/>
    </source>
</evidence>
<dbReference type="PANTHER" id="PTHR45753:SF6">
    <property type="entry name" value="ASPARTATE CARBAMOYLTRANSFERASE"/>
    <property type="match status" value="1"/>
</dbReference>
<feature type="binding site" evidence="7">
    <location>
        <position position="105"/>
    </location>
    <ligand>
        <name>carbamoyl phosphate</name>
        <dbReference type="ChEBI" id="CHEBI:58228"/>
    </ligand>
</feature>
<feature type="binding site" evidence="7">
    <location>
        <position position="136"/>
    </location>
    <ligand>
        <name>carbamoyl phosphate</name>
        <dbReference type="ChEBI" id="CHEBI:58228"/>
    </ligand>
</feature>
<dbReference type="InterPro" id="IPR036901">
    <property type="entry name" value="Asp/Orn_carbamoylTrfase_sf"/>
</dbReference>
<feature type="domain" description="Aspartate/ornithine carbamoyltransferase Asp/Orn-binding" evidence="8">
    <location>
        <begin position="152"/>
        <end position="299"/>
    </location>
</feature>